<keyword evidence="2" id="KW-1185">Reference proteome</keyword>
<evidence type="ECO:0000313" key="1">
    <source>
        <dbReference type="EMBL" id="TCL68587.1"/>
    </source>
</evidence>
<dbReference type="Proteomes" id="UP000295008">
    <property type="component" value="Unassembled WGS sequence"/>
</dbReference>
<proteinExistence type="predicted"/>
<evidence type="ECO:0000313" key="2">
    <source>
        <dbReference type="Proteomes" id="UP000295008"/>
    </source>
</evidence>
<sequence>MAICGFRRPFDGIILSESGTVESMGILFYKPNRAAFSRKSSIRDDALTDGKLINSA</sequence>
<name>A0A4V2QEL9_HYDET</name>
<comment type="caution">
    <text evidence="1">The sequence shown here is derived from an EMBL/GenBank/DDBJ whole genome shotgun (WGS) entry which is preliminary data.</text>
</comment>
<dbReference type="EMBL" id="SLUN01000013">
    <property type="protein sequence ID" value="TCL68587.1"/>
    <property type="molecule type" value="Genomic_DNA"/>
</dbReference>
<dbReference type="AlphaFoldDB" id="A0A4V2QEL9"/>
<accession>A0A4V2QEL9</accession>
<gene>
    <name evidence="1" type="ORF">EDC14_1013129</name>
</gene>
<organism evidence="1 2">
    <name type="scientific">Hydrogenispora ethanolica</name>
    <dbReference type="NCBI Taxonomy" id="1082276"/>
    <lineage>
        <taxon>Bacteria</taxon>
        <taxon>Bacillati</taxon>
        <taxon>Bacillota</taxon>
        <taxon>Hydrogenispora</taxon>
    </lineage>
</organism>
<reference evidence="1 2" key="1">
    <citation type="submission" date="2019-03" db="EMBL/GenBank/DDBJ databases">
        <title>Genomic Encyclopedia of Type Strains, Phase IV (KMG-IV): sequencing the most valuable type-strain genomes for metagenomic binning, comparative biology and taxonomic classification.</title>
        <authorList>
            <person name="Goeker M."/>
        </authorList>
    </citation>
    <scope>NUCLEOTIDE SEQUENCE [LARGE SCALE GENOMIC DNA]</scope>
    <source>
        <strain evidence="1 2">LX-B</strain>
    </source>
</reference>
<protein>
    <submittedName>
        <fullName evidence="1">Uncharacterized protein</fullName>
    </submittedName>
</protein>